<comment type="caution">
    <text evidence="7">The sequence shown here is derived from an EMBL/GenBank/DDBJ whole genome shotgun (WGS) entry which is preliminary data.</text>
</comment>
<dbReference type="Proteomes" id="UP001153555">
    <property type="component" value="Unassembled WGS sequence"/>
</dbReference>
<comment type="similarity">
    <text evidence="1">Belongs to the leguminous lectin family.</text>
</comment>
<evidence type="ECO:0000313" key="8">
    <source>
        <dbReference type="Proteomes" id="UP001153555"/>
    </source>
</evidence>
<feature type="transmembrane region" description="Helical" evidence="4">
    <location>
        <begin position="291"/>
        <end position="314"/>
    </location>
</feature>
<dbReference type="Gene3D" id="2.60.120.200">
    <property type="match status" value="1"/>
</dbReference>
<feature type="domain" description="Legume lectin" evidence="6">
    <location>
        <begin position="29"/>
        <end position="264"/>
    </location>
</feature>
<name>A0A9N7RMH8_STRHE</name>
<feature type="chain" id="PRO_5040400383" evidence="5">
    <location>
        <begin position="26"/>
        <end position="539"/>
    </location>
</feature>
<keyword evidence="4" id="KW-0472">Membrane</keyword>
<gene>
    <name evidence="7" type="ORF">SHERM_03428</name>
</gene>
<dbReference type="FunFam" id="3.20.80.10:FF:000010">
    <property type="entry name" value="SOUL heme-binding family protein"/>
    <property type="match status" value="1"/>
</dbReference>
<dbReference type="InterPro" id="IPR006917">
    <property type="entry name" value="SOUL_heme-bd"/>
</dbReference>
<dbReference type="InterPro" id="IPR013320">
    <property type="entry name" value="ConA-like_dom_sf"/>
</dbReference>
<keyword evidence="4" id="KW-1133">Transmembrane helix</keyword>
<feature type="signal peptide" evidence="5">
    <location>
        <begin position="1"/>
        <end position="25"/>
    </location>
</feature>
<protein>
    <submittedName>
        <fullName evidence="7">SOUL heme-binding family protein</fullName>
    </submittedName>
</protein>
<dbReference type="InterPro" id="IPR001220">
    <property type="entry name" value="Legume_lectin_dom"/>
</dbReference>
<keyword evidence="5" id="KW-0732">Signal</keyword>
<dbReference type="SUPFAM" id="SSF55136">
    <property type="entry name" value="Probable bacterial effector-binding domain"/>
    <property type="match status" value="1"/>
</dbReference>
<dbReference type="Pfam" id="PF04832">
    <property type="entry name" value="SOUL"/>
    <property type="match status" value="1"/>
</dbReference>
<dbReference type="Gene3D" id="3.20.80.10">
    <property type="entry name" value="Regulatory factor, effector binding domain"/>
    <property type="match status" value="1"/>
</dbReference>
<dbReference type="Pfam" id="PF00139">
    <property type="entry name" value="Lectin_legB"/>
    <property type="match status" value="1"/>
</dbReference>
<dbReference type="PANTHER" id="PTHR32401">
    <property type="entry name" value="CONCANAVALIN A-LIKE LECTIN FAMILY PROTEIN"/>
    <property type="match status" value="1"/>
</dbReference>
<evidence type="ECO:0000259" key="6">
    <source>
        <dbReference type="Pfam" id="PF00139"/>
    </source>
</evidence>
<keyword evidence="8" id="KW-1185">Reference proteome</keyword>
<keyword evidence="3" id="KW-0430">Lectin</keyword>
<keyword evidence="4" id="KW-0812">Transmembrane</keyword>
<dbReference type="OrthoDB" id="2019747at2759"/>
<evidence type="ECO:0000256" key="2">
    <source>
        <dbReference type="ARBA" id="ARBA00009817"/>
    </source>
</evidence>
<evidence type="ECO:0000256" key="4">
    <source>
        <dbReference type="SAM" id="Phobius"/>
    </source>
</evidence>
<dbReference type="SUPFAM" id="SSF49899">
    <property type="entry name" value="Concanavalin A-like lectins/glucanases"/>
    <property type="match status" value="1"/>
</dbReference>
<comment type="similarity">
    <text evidence="2">Belongs to the HEBP family.</text>
</comment>
<evidence type="ECO:0000256" key="1">
    <source>
        <dbReference type="ARBA" id="ARBA00007606"/>
    </source>
</evidence>
<dbReference type="InterPro" id="IPR011256">
    <property type="entry name" value="Reg_factor_effector_dom_sf"/>
</dbReference>
<dbReference type="CDD" id="cd06899">
    <property type="entry name" value="lectin_legume_LecRK_Arcelin_ConA"/>
    <property type="match status" value="1"/>
</dbReference>
<evidence type="ECO:0000313" key="7">
    <source>
        <dbReference type="EMBL" id="CAA0836324.1"/>
    </source>
</evidence>
<dbReference type="InterPro" id="IPR019825">
    <property type="entry name" value="Lectin_legB_Mn/Ca_BS"/>
</dbReference>
<dbReference type="GO" id="GO:0030246">
    <property type="term" value="F:carbohydrate binding"/>
    <property type="evidence" value="ECO:0007669"/>
    <property type="project" value="UniProtKB-KW"/>
</dbReference>
<proteinExistence type="inferred from homology"/>
<sequence>MGAFLSLRYLLASLLLNVCLNAVNADPNLAFYFEGFGKDSNFESQLALFGDAKVVLGNMSVEIAGTRSFHGGGLICKKPMNLLSSRNMVSFSNYFVFSMSGQNGDGLAFFMLPSDFPHNSSDFGSMGILGEKKSKFLAVEFDTFMDVKYGDVNGNHVGLDIGSPVSVKASNVSSVNLVLNSGEKLQSWIDYEASGKRIEVRLSRLGQIKPVAPLLSYPIDLSKMWRGKDVTVGLSSSSGNSSQYSIIYSWSFKSRIMRHWMHSEPLDPEGFAKKGESLKISKRSDKCALKILAALVFGSGCGAIGAFLVLYLWAVFGNRRPVVPEEFSVQTKESGYDKIDKKGLILGKISVETPNYQVIADAGDYEIRKYPPAVVAEVTYDPAQFNSDKDGGFSILARYIGAFGRPQNAKPEKIEMTAPVITRPAPPEKIAMTAPVVTSSGGELVTMGFILPSKYARAEDAPRPLDERVALREEGERKYGVVRFSGVAREEVVAEKVTKLRECLERDGYKAAADFVLARYNPPWTLPPLRTNEVMIPVD</sequence>
<dbReference type="EMBL" id="CACSLK010030184">
    <property type="protein sequence ID" value="CAA0836324.1"/>
    <property type="molecule type" value="Genomic_DNA"/>
</dbReference>
<reference evidence="7" key="1">
    <citation type="submission" date="2019-12" db="EMBL/GenBank/DDBJ databases">
        <authorList>
            <person name="Scholes J."/>
        </authorList>
    </citation>
    <scope>NUCLEOTIDE SEQUENCE</scope>
</reference>
<evidence type="ECO:0000256" key="3">
    <source>
        <dbReference type="ARBA" id="ARBA00022734"/>
    </source>
</evidence>
<dbReference type="PANTHER" id="PTHR32401:SF16">
    <property type="entry name" value="CONCANAVALIN A-LIKE LECTIN FAMILY PROTEIN"/>
    <property type="match status" value="1"/>
</dbReference>
<dbReference type="InterPro" id="IPR050258">
    <property type="entry name" value="Leguminous_Lectin"/>
</dbReference>
<evidence type="ECO:0000256" key="5">
    <source>
        <dbReference type="SAM" id="SignalP"/>
    </source>
</evidence>
<dbReference type="PROSITE" id="PS00307">
    <property type="entry name" value="LECTIN_LEGUME_BETA"/>
    <property type="match status" value="1"/>
</dbReference>
<dbReference type="FunFam" id="3.20.80.10:FF:000013">
    <property type="entry name" value="Soul heme-binding family protein"/>
    <property type="match status" value="1"/>
</dbReference>
<dbReference type="AlphaFoldDB" id="A0A9N7RMH8"/>
<accession>A0A9N7RMH8</accession>
<organism evidence="7 8">
    <name type="scientific">Striga hermonthica</name>
    <name type="common">Purple witchweed</name>
    <name type="synonym">Buchnera hermonthica</name>
    <dbReference type="NCBI Taxonomy" id="68872"/>
    <lineage>
        <taxon>Eukaryota</taxon>
        <taxon>Viridiplantae</taxon>
        <taxon>Streptophyta</taxon>
        <taxon>Embryophyta</taxon>
        <taxon>Tracheophyta</taxon>
        <taxon>Spermatophyta</taxon>
        <taxon>Magnoliopsida</taxon>
        <taxon>eudicotyledons</taxon>
        <taxon>Gunneridae</taxon>
        <taxon>Pentapetalae</taxon>
        <taxon>asterids</taxon>
        <taxon>lamiids</taxon>
        <taxon>Lamiales</taxon>
        <taxon>Orobanchaceae</taxon>
        <taxon>Buchnereae</taxon>
        <taxon>Striga</taxon>
    </lineage>
</organism>